<dbReference type="EMBL" id="JBJURJ010000009">
    <property type="protein sequence ID" value="MFM9329578.1"/>
    <property type="molecule type" value="Genomic_DNA"/>
</dbReference>
<name>A0ACC7NXT3_9BACL</name>
<reference evidence="1" key="1">
    <citation type="submission" date="2024-12" db="EMBL/GenBank/DDBJ databases">
        <authorList>
            <person name="Wu N."/>
        </authorList>
    </citation>
    <scope>NUCLEOTIDE SEQUENCE</scope>
    <source>
        <strain evidence="1">P15</strain>
    </source>
</reference>
<sequence>MQHYWDERFRTQGQIWGTVPSPTALTAAALFRQAGVRRVLVPGAGYGRNTKAFSGDFQTEALELSPEAVELGRRWDPKTTFHIGSVLDPEAMEGGIDGIFAYDVLHLFLEEDRRRFIANLLKWLEPGGLVYATCLSDEDPHCGTGPSPEPGTYEYMPGKSAHFFSEEDMLEHFRTFTVLSTGHIGETLHYGEGGGTKEYKLRMIAARKPH</sequence>
<protein>
    <submittedName>
        <fullName evidence="1">Class I SAM-dependent methyltransferase</fullName>
        <ecNumber evidence="1">2.1.-.-</ecNumber>
    </submittedName>
</protein>
<keyword evidence="1" id="KW-0808">Transferase</keyword>
<keyword evidence="1" id="KW-0489">Methyltransferase</keyword>
<proteinExistence type="predicted"/>
<gene>
    <name evidence="1" type="ORF">ACI1P1_14890</name>
</gene>
<accession>A0ACC7NXT3</accession>
<organism evidence="1 2">
    <name type="scientific">Paenibacillus mesotrionivorans</name>
    <dbReference type="NCBI Taxonomy" id="3160968"/>
    <lineage>
        <taxon>Bacteria</taxon>
        <taxon>Bacillati</taxon>
        <taxon>Bacillota</taxon>
        <taxon>Bacilli</taxon>
        <taxon>Bacillales</taxon>
        <taxon>Paenibacillaceae</taxon>
        <taxon>Paenibacillus</taxon>
    </lineage>
</organism>
<comment type="caution">
    <text evidence="1">The sequence shown here is derived from an EMBL/GenBank/DDBJ whole genome shotgun (WGS) entry which is preliminary data.</text>
</comment>
<keyword evidence="2" id="KW-1185">Reference proteome</keyword>
<evidence type="ECO:0000313" key="2">
    <source>
        <dbReference type="Proteomes" id="UP001631969"/>
    </source>
</evidence>
<evidence type="ECO:0000313" key="1">
    <source>
        <dbReference type="EMBL" id="MFM9329578.1"/>
    </source>
</evidence>
<dbReference type="EC" id="2.1.-.-" evidence="1"/>
<dbReference type="Proteomes" id="UP001631969">
    <property type="component" value="Unassembled WGS sequence"/>
</dbReference>